<dbReference type="AlphaFoldDB" id="X1C7Q9"/>
<name>X1C7Q9_9ZZZZ</name>
<organism evidence="1">
    <name type="scientific">marine sediment metagenome</name>
    <dbReference type="NCBI Taxonomy" id="412755"/>
    <lineage>
        <taxon>unclassified sequences</taxon>
        <taxon>metagenomes</taxon>
        <taxon>ecological metagenomes</taxon>
    </lineage>
</organism>
<sequence length="116" mass="12459">MSDVIQIRQLVAAGADLPNIISGDIFEYLTRRTVVRGGIVQDVATGGDLVADFDIGSRIVARGFKVPNEASIGRGVETDKDVKWISEGLPGQRLTCRIVNTDAVNAAIVDLYIFIA</sequence>
<gene>
    <name evidence="1" type="ORF">S01H4_37887</name>
</gene>
<accession>X1C7Q9</accession>
<proteinExistence type="predicted"/>
<reference evidence="1" key="1">
    <citation type="journal article" date="2014" name="Front. Microbiol.">
        <title>High frequency of phylogenetically diverse reductive dehalogenase-homologous genes in deep subseafloor sedimentary metagenomes.</title>
        <authorList>
            <person name="Kawai M."/>
            <person name="Futagami T."/>
            <person name="Toyoda A."/>
            <person name="Takaki Y."/>
            <person name="Nishi S."/>
            <person name="Hori S."/>
            <person name="Arai W."/>
            <person name="Tsubouchi T."/>
            <person name="Morono Y."/>
            <person name="Uchiyama I."/>
            <person name="Ito T."/>
            <person name="Fujiyama A."/>
            <person name="Inagaki F."/>
            <person name="Takami H."/>
        </authorList>
    </citation>
    <scope>NUCLEOTIDE SEQUENCE</scope>
    <source>
        <strain evidence="1">Expedition CK06-06</strain>
    </source>
</reference>
<evidence type="ECO:0000313" key="1">
    <source>
        <dbReference type="EMBL" id="GAH03417.1"/>
    </source>
</evidence>
<protein>
    <submittedName>
        <fullName evidence="1">Uncharacterized protein</fullName>
    </submittedName>
</protein>
<dbReference type="EMBL" id="BART01020382">
    <property type="protein sequence ID" value="GAH03417.1"/>
    <property type="molecule type" value="Genomic_DNA"/>
</dbReference>
<comment type="caution">
    <text evidence="1">The sequence shown here is derived from an EMBL/GenBank/DDBJ whole genome shotgun (WGS) entry which is preliminary data.</text>
</comment>